<dbReference type="Pfam" id="PF00808">
    <property type="entry name" value="CBFD_NFYB_HMF"/>
    <property type="match status" value="1"/>
</dbReference>
<protein>
    <submittedName>
        <fullName evidence="5">CBFD_NFYB_HMF domain-containing protein</fullName>
    </submittedName>
</protein>
<feature type="compositionally biased region" description="Polar residues" evidence="3">
    <location>
        <begin position="160"/>
        <end position="176"/>
    </location>
</feature>
<dbReference type="PANTHER" id="PTHR10252">
    <property type="entry name" value="HISTONE-LIKE TRANSCRIPTION FACTOR CCAAT-RELATED"/>
    <property type="match status" value="1"/>
</dbReference>
<evidence type="ECO:0000256" key="2">
    <source>
        <dbReference type="ARBA" id="ARBA00023242"/>
    </source>
</evidence>
<feature type="compositionally biased region" description="Gly residues" evidence="3">
    <location>
        <begin position="203"/>
        <end position="213"/>
    </location>
</feature>
<organism evidence="5">
    <name type="scientific">Ganoderma boninense</name>
    <dbReference type="NCBI Taxonomy" id="34458"/>
    <lineage>
        <taxon>Eukaryota</taxon>
        <taxon>Fungi</taxon>
        <taxon>Dikarya</taxon>
        <taxon>Basidiomycota</taxon>
        <taxon>Agaricomycotina</taxon>
        <taxon>Agaricomycetes</taxon>
        <taxon>Polyporales</taxon>
        <taxon>Polyporaceae</taxon>
        <taxon>Ganoderma</taxon>
    </lineage>
</organism>
<dbReference type="AlphaFoldDB" id="A0A5K1JVJ6"/>
<dbReference type="Gene3D" id="1.10.20.10">
    <property type="entry name" value="Histone, subunit A"/>
    <property type="match status" value="1"/>
</dbReference>
<dbReference type="EMBL" id="LR724488">
    <property type="protein sequence ID" value="VWO95078.1"/>
    <property type="molecule type" value="Genomic_DNA"/>
</dbReference>
<evidence type="ECO:0000256" key="1">
    <source>
        <dbReference type="ARBA" id="ARBA00004123"/>
    </source>
</evidence>
<evidence type="ECO:0000313" key="5">
    <source>
        <dbReference type="EMBL" id="VWO95078.1"/>
    </source>
</evidence>
<proteinExistence type="predicted"/>
<dbReference type="InterPro" id="IPR003958">
    <property type="entry name" value="CBFA_NFYB_domain"/>
</dbReference>
<dbReference type="InterPro" id="IPR009072">
    <property type="entry name" value="Histone-fold"/>
</dbReference>
<dbReference type="PANTHER" id="PTHR10252:SF54">
    <property type="entry name" value="CHROMATIN ACCESSIBILITY COMPLEX PROTEIN 1"/>
    <property type="match status" value="1"/>
</dbReference>
<name>A0A5K1JVJ6_9APHY</name>
<dbReference type="GO" id="GO:0005634">
    <property type="term" value="C:nucleus"/>
    <property type="evidence" value="ECO:0007669"/>
    <property type="project" value="UniProtKB-SubCell"/>
</dbReference>
<dbReference type="SUPFAM" id="SSF47113">
    <property type="entry name" value="Histone-fold"/>
    <property type="match status" value="1"/>
</dbReference>
<keyword evidence="2" id="KW-0539">Nucleus</keyword>
<feature type="region of interest" description="Disordered" evidence="3">
    <location>
        <begin position="142"/>
        <end position="213"/>
    </location>
</feature>
<reference evidence="5" key="1">
    <citation type="submission" date="2019-10" db="EMBL/GenBank/DDBJ databases">
        <authorList>
            <person name="Nor Muhammad N."/>
        </authorList>
    </citation>
    <scope>NUCLEOTIDE SEQUENCE</scope>
</reference>
<feature type="region of interest" description="Disordered" evidence="3">
    <location>
        <begin position="1"/>
        <end position="59"/>
    </location>
</feature>
<dbReference type="GO" id="GO:0046982">
    <property type="term" value="F:protein heterodimerization activity"/>
    <property type="evidence" value="ECO:0007669"/>
    <property type="project" value="InterPro"/>
</dbReference>
<gene>
    <name evidence="5" type="primary">I1RMV4</name>
</gene>
<accession>A0A5K1JVJ6</accession>
<dbReference type="CDD" id="cd23645">
    <property type="entry name" value="HFD_Dpb3-like"/>
    <property type="match status" value="1"/>
</dbReference>
<evidence type="ECO:0000256" key="3">
    <source>
        <dbReference type="SAM" id="MobiDB-lite"/>
    </source>
</evidence>
<comment type="subcellular location">
    <subcellularLocation>
        <location evidence="1">Nucleus</location>
    </subcellularLocation>
</comment>
<dbReference type="InterPro" id="IPR050568">
    <property type="entry name" value="Transcr_DNA_Rep_Reg"/>
</dbReference>
<evidence type="ECO:0000259" key="4">
    <source>
        <dbReference type="Pfam" id="PF00808"/>
    </source>
</evidence>
<sequence>MSPSPTPEPELALPEETSRVDAEQIQQGEQEVPASMDQPKPKKAKTSASEPLSREPGKSLLPYSRVQKILKADKDLIMVQREAVFLISRATEEFVARIAEAAQAVASREGRATVQAKDLMSCIRRGEEYVFLEEAIPFLEPKPAPIKSGKAKDSKLAKSGSGNQDGEQNPTPQSTMLDHFIQPRRNDPQDSQGEVFENEDGTLSGGGLSESLS</sequence>
<feature type="domain" description="Transcription factor CBF/NF-Y/archaeal histone" evidence="4">
    <location>
        <begin position="61"/>
        <end position="123"/>
    </location>
</feature>